<name>A0A375A9P9_9GAMM</name>
<dbReference type="AlphaFoldDB" id="A0A375A9P9"/>
<dbReference type="KEGG" id="daq:DAQ1742_01836"/>
<accession>A0A375A9P9</accession>
<gene>
    <name evidence="1" type="ORF">DAQ1742_01836</name>
</gene>
<sequence>MKRFMLFSAIKMKKILRVMKKTKLITKTVRIKSSVRMSA</sequence>
<organism evidence="1 2">
    <name type="scientific">Dickeya aquatica</name>
    <dbReference type="NCBI Taxonomy" id="1401087"/>
    <lineage>
        <taxon>Bacteria</taxon>
        <taxon>Pseudomonadati</taxon>
        <taxon>Pseudomonadota</taxon>
        <taxon>Gammaproteobacteria</taxon>
        <taxon>Enterobacterales</taxon>
        <taxon>Pectobacteriaceae</taxon>
        <taxon>Dickeya</taxon>
    </lineage>
</organism>
<proteinExistence type="predicted"/>
<keyword evidence="2" id="KW-1185">Reference proteome</keyword>
<dbReference type="Proteomes" id="UP000294820">
    <property type="component" value="Chromosome 1"/>
</dbReference>
<dbReference type="EMBL" id="LT615367">
    <property type="protein sequence ID" value="SLM62773.1"/>
    <property type="molecule type" value="Genomic_DNA"/>
</dbReference>
<protein>
    <submittedName>
        <fullName evidence="1">Uncharacterized protein</fullName>
    </submittedName>
</protein>
<reference evidence="1 2" key="1">
    <citation type="submission" date="2016-09" db="EMBL/GenBank/DDBJ databases">
        <authorList>
            <person name="Reverchon S."/>
            <person name="Nasser W."/>
            <person name="Leonard S."/>
            <person name="Brochier C."/>
            <person name="Duprey A."/>
        </authorList>
    </citation>
    <scope>NUCLEOTIDE SEQUENCE [LARGE SCALE GENOMIC DNA]</scope>
    <source>
        <strain evidence="1 2">174/2</strain>
    </source>
</reference>
<evidence type="ECO:0000313" key="2">
    <source>
        <dbReference type="Proteomes" id="UP000294820"/>
    </source>
</evidence>
<evidence type="ECO:0000313" key="1">
    <source>
        <dbReference type="EMBL" id="SLM62773.1"/>
    </source>
</evidence>